<keyword evidence="1" id="KW-0812">Transmembrane</keyword>
<dbReference type="Proteomes" id="UP000550707">
    <property type="component" value="Unassembled WGS sequence"/>
</dbReference>
<keyword evidence="1" id="KW-1133">Transmembrane helix</keyword>
<sequence>MPSSFTKLGKFSLTISLNIFSSPRLLSSSSGTPMIRILFRFQLSHNSLKLSSCFLIVFSFWFSDWLISSSLSSNSLIRSSASPTLLFRPSSVFFISDMSFFISSCWFFISRWFIFNISMSLLMLLMSLHMLLSFRNIRALNSSSVNLLNCTSFISSSVEVS</sequence>
<feature type="transmembrane region" description="Helical" evidence="1">
    <location>
        <begin position="48"/>
        <end position="67"/>
    </location>
</feature>
<dbReference type="InParanoid" id="A0A7J8FRQ6"/>
<keyword evidence="1" id="KW-0472">Membrane</keyword>
<comment type="caution">
    <text evidence="2">The sequence shown here is derived from an EMBL/GenBank/DDBJ whole genome shotgun (WGS) entry which is preliminary data.</text>
</comment>
<reference evidence="2 3" key="1">
    <citation type="journal article" date="2020" name="Nature">
        <title>Six reference-quality genomes reveal evolution of bat adaptations.</title>
        <authorList>
            <person name="Jebb D."/>
            <person name="Huang Z."/>
            <person name="Pippel M."/>
            <person name="Hughes G.M."/>
            <person name="Lavrichenko K."/>
            <person name="Devanna P."/>
            <person name="Winkler S."/>
            <person name="Jermiin L.S."/>
            <person name="Skirmuntt E.C."/>
            <person name="Katzourakis A."/>
            <person name="Burkitt-Gray L."/>
            <person name="Ray D.A."/>
            <person name="Sullivan K.A.M."/>
            <person name="Roscito J.G."/>
            <person name="Kirilenko B.M."/>
            <person name="Davalos L.M."/>
            <person name="Corthals A.P."/>
            <person name="Power M.L."/>
            <person name="Jones G."/>
            <person name="Ransome R.D."/>
            <person name="Dechmann D.K.N."/>
            <person name="Locatelli A.G."/>
            <person name="Puechmaille S.J."/>
            <person name="Fedrigo O."/>
            <person name="Jarvis E.D."/>
            <person name="Hiller M."/>
            <person name="Vernes S.C."/>
            <person name="Myers E.W."/>
            <person name="Teeling E.C."/>
        </authorList>
    </citation>
    <scope>NUCLEOTIDE SEQUENCE [LARGE SCALE GENOMIC DNA]</scope>
    <source>
        <strain evidence="2">MMolMol1</strain>
        <tissue evidence="2">Muscle</tissue>
    </source>
</reference>
<feature type="transmembrane region" description="Helical" evidence="1">
    <location>
        <begin position="87"/>
        <end position="109"/>
    </location>
</feature>
<gene>
    <name evidence="2" type="ORF">HJG59_008347</name>
</gene>
<organism evidence="2 3">
    <name type="scientific">Molossus molossus</name>
    <name type="common">Pallas' mastiff bat</name>
    <name type="synonym">Vespertilio molossus</name>
    <dbReference type="NCBI Taxonomy" id="27622"/>
    <lineage>
        <taxon>Eukaryota</taxon>
        <taxon>Metazoa</taxon>
        <taxon>Chordata</taxon>
        <taxon>Craniata</taxon>
        <taxon>Vertebrata</taxon>
        <taxon>Euteleostomi</taxon>
        <taxon>Mammalia</taxon>
        <taxon>Eutheria</taxon>
        <taxon>Laurasiatheria</taxon>
        <taxon>Chiroptera</taxon>
        <taxon>Yangochiroptera</taxon>
        <taxon>Molossidae</taxon>
        <taxon>Molossus</taxon>
    </lineage>
</organism>
<protein>
    <submittedName>
        <fullName evidence="2">Uncharacterized protein</fullName>
    </submittedName>
</protein>
<keyword evidence="3" id="KW-1185">Reference proteome</keyword>
<name>A0A7J8FRQ6_MOLMO</name>
<evidence type="ECO:0000313" key="3">
    <source>
        <dbReference type="Proteomes" id="UP000550707"/>
    </source>
</evidence>
<dbReference type="AlphaFoldDB" id="A0A7J8FRQ6"/>
<dbReference type="EMBL" id="JACASF010000011">
    <property type="protein sequence ID" value="KAF6450453.1"/>
    <property type="molecule type" value="Genomic_DNA"/>
</dbReference>
<evidence type="ECO:0000256" key="1">
    <source>
        <dbReference type="SAM" id="Phobius"/>
    </source>
</evidence>
<feature type="transmembrane region" description="Helical" evidence="1">
    <location>
        <begin position="115"/>
        <end position="134"/>
    </location>
</feature>
<accession>A0A7J8FRQ6</accession>
<proteinExistence type="predicted"/>
<evidence type="ECO:0000313" key="2">
    <source>
        <dbReference type="EMBL" id="KAF6450453.1"/>
    </source>
</evidence>